<dbReference type="PROSITE" id="PS50965">
    <property type="entry name" value="NERD"/>
    <property type="match status" value="1"/>
</dbReference>
<proteinExistence type="predicted"/>
<evidence type="ECO:0000313" key="4">
    <source>
        <dbReference type="EMBL" id="TMP38492.1"/>
    </source>
</evidence>
<feature type="domain" description="NERD" evidence="3">
    <location>
        <begin position="257"/>
        <end position="374"/>
    </location>
</feature>
<keyword evidence="6" id="KW-1185">Reference proteome</keyword>
<evidence type="ECO:0000313" key="7">
    <source>
        <dbReference type="Proteomes" id="UP000307706"/>
    </source>
</evidence>
<evidence type="ECO:0000313" key="5">
    <source>
        <dbReference type="EMBL" id="TMP56000.1"/>
    </source>
</evidence>
<feature type="region of interest" description="Disordered" evidence="1">
    <location>
        <begin position="421"/>
        <end position="441"/>
    </location>
</feature>
<dbReference type="AlphaFoldDB" id="A0A5S3XN81"/>
<dbReference type="RefSeq" id="WP_138598650.1">
    <property type="nucleotide sequence ID" value="NZ_PNCK01000119.1"/>
</dbReference>
<evidence type="ECO:0000313" key="6">
    <source>
        <dbReference type="Proteomes" id="UP000305730"/>
    </source>
</evidence>
<feature type="transmembrane region" description="Helical" evidence="2">
    <location>
        <begin position="231"/>
        <end position="249"/>
    </location>
</feature>
<keyword evidence="2" id="KW-0472">Membrane</keyword>
<evidence type="ECO:0000259" key="3">
    <source>
        <dbReference type="PROSITE" id="PS50965"/>
    </source>
</evidence>
<dbReference type="Proteomes" id="UP000307706">
    <property type="component" value="Unassembled WGS sequence"/>
</dbReference>
<gene>
    <name evidence="5" type="ORF">CWB96_15950</name>
    <name evidence="4" type="ORF">CWB97_21825</name>
</gene>
<dbReference type="InterPro" id="IPR011528">
    <property type="entry name" value="NERD"/>
</dbReference>
<dbReference type="EMBL" id="PNCK01000119">
    <property type="protein sequence ID" value="TMP38492.1"/>
    <property type="molecule type" value="Genomic_DNA"/>
</dbReference>
<name>A0A5S3XN81_9GAMM</name>
<reference evidence="5 7" key="1">
    <citation type="submission" date="2017-12" db="EMBL/GenBank/DDBJ databases">
        <authorList>
            <person name="Paulsen S."/>
            <person name="Gram L.K."/>
        </authorList>
    </citation>
    <scope>NUCLEOTIDE SEQUENCE [LARGE SCALE GENOMIC DNA]</scope>
    <source>
        <strain evidence="5 7">S2231</strain>
        <strain evidence="4">S2233</strain>
    </source>
</reference>
<keyword evidence="2" id="KW-0812">Transmembrane</keyword>
<evidence type="ECO:0000256" key="1">
    <source>
        <dbReference type="SAM" id="MobiDB-lite"/>
    </source>
</evidence>
<reference evidence="5" key="3">
    <citation type="submission" date="2019-09" db="EMBL/GenBank/DDBJ databases">
        <title>Co-occurence of chitin degradation, pigmentation and bioactivity in marine Pseudoalteromonas.</title>
        <authorList>
            <person name="Sonnenschein E.C."/>
            <person name="Bech P.K."/>
        </authorList>
    </citation>
    <scope>NUCLEOTIDE SEQUENCE</scope>
    <source>
        <strain evidence="5">S2231</strain>
    </source>
</reference>
<protein>
    <recommendedName>
        <fullName evidence="3">NERD domain-containing protein</fullName>
    </recommendedName>
</protein>
<comment type="caution">
    <text evidence="5">The sequence shown here is derived from an EMBL/GenBank/DDBJ whole genome shotgun (WGS) entry which is preliminary data.</text>
</comment>
<keyword evidence="2" id="KW-1133">Transmembrane helix</keyword>
<feature type="compositionally biased region" description="Polar residues" evidence="1">
    <location>
        <begin position="423"/>
        <end position="441"/>
    </location>
</feature>
<sequence>MRLILNIFILSIVFLSNEAVSFDPQLSVNQCNRFSTEASNIKALLAATSGVRHQQLSNRAGRLKERIEVFCQNPTDIEPQIVVALKVPVALAISGQLKSKNTGHVSSLSTYKNENKQTAWQQFYRKPPHCASYKNSMAELVRCSDEEAAQKLLFERDWALRHPVKMANTQKVNKKQIDVAESHAHLASEATQEKRGEGVDLRDPSLYVSSAPMQESHSAGFVPLWQYIGEYVLMAALCIGIFIAAKVIAPYGHRIAKRQFSPYYMNMVLKRNLDKARYTQYRNLVFSSPQGHVSIEQVVTSRYGVFVMMSQPQLDAIYADRQSETWIEKNKKKEAHFVNPLVEITHQKTRVQDVLGVEDNVVGLVVFNQDVQFKTPVPTEVCLISQLVSRIECYQSIVFDEKKLDVINSLLLVHSSENEQHETQASGVNRLSTESLNEALK</sequence>
<reference evidence="6 7" key="2">
    <citation type="submission" date="2019-06" db="EMBL/GenBank/DDBJ databases">
        <title>Co-occurence of chitin degradation, pigmentation and bioactivity in marine Pseudoalteromonas.</title>
        <authorList>
            <person name="Sonnenschein E.C."/>
            <person name="Bech P.K."/>
        </authorList>
    </citation>
    <scope>NUCLEOTIDE SEQUENCE [LARGE SCALE GENOMIC DNA]</scope>
    <source>
        <strain evidence="7">S2231</strain>
        <strain evidence="4 6">S2233</strain>
    </source>
</reference>
<organism evidence="5 7">
    <name type="scientific">Pseudoalteromonas citrea</name>
    <dbReference type="NCBI Taxonomy" id="43655"/>
    <lineage>
        <taxon>Bacteria</taxon>
        <taxon>Pseudomonadati</taxon>
        <taxon>Pseudomonadota</taxon>
        <taxon>Gammaproteobacteria</taxon>
        <taxon>Alteromonadales</taxon>
        <taxon>Pseudoalteromonadaceae</taxon>
        <taxon>Pseudoalteromonas</taxon>
    </lineage>
</organism>
<dbReference type="EMBL" id="PNCL01000091">
    <property type="protein sequence ID" value="TMP56000.1"/>
    <property type="molecule type" value="Genomic_DNA"/>
</dbReference>
<dbReference type="Proteomes" id="UP000305730">
    <property type="component" value="Unassembled WGS sequence"/>
</dbReference>
<dbReference type="OrthoDB" id="6283583at2"/>
<evidence type="ECO:0000256" key="2">
    <source>
        <dbReference type="SAM" id="Phobius"/>
    </source>
</evidence>
<accession>A0A5S3XN81</accession>